<dbReference type="Gene3D" id="3.30.70.2490">
    <property type="match status" value="1"/>
</dbReference>
<dbReference type="FunFam" id="3.90.25.70:FF:000001">
    <property type="entry name" value="Fatty acid synthase subunit alpha"/>
    <property type="match status" value="1"/>
</dbReference>
<dbReference type="GO" id="GO:0019171">
    <property type="term" value="F:(3R)-hydroxyacyl-[acyl-carrier-protein] dehydratase activity"/>
    <property type="evidence" value="ECO:0007669"/>
    <property type="project" value="InterPro"/>
</dbReference>
<dbReference type="Gene3D" id="6.10.60.10">
    <property type="match status" value="1"/>
</dbReference>
<keyword evidence="18" id="KW-0520">NAD</keyword>
<dbReference type="Gene3D" id="3.20.20.70">
    <property type="entry name" value="Aldolase class I"/>
    <property type="match status" value="1"/>
</dbReference>
<name>A0A409VAF1_9AGAR</name>
<dbReference type="PANTHER" id="PTHR10982">
    <property type="entry name" value="MALONYL COA-ACYL CARRIER PROTEIN TRANSACYLASE"/>
    <property type="match status" value="1"/>
</dbReference>
<dbReference type="Proteomes" id="UP000284842">
    <property type="component" value="Unassembled WGS sequence"/>
</dbReference>
<reference evidence="30 31" key="1">
    <citation type="journal article" date="2018" name="Evol. Lett.">
        <title>Horizontal gene cluster transfer increased hallucinogenic mushroom diversity.</title>
        <authorList>
            <person name="Reynolds H.T."/>
            <person name="Vijayakumar V."/>
            <person name="Gluck-Thaler E."/>
            <person name="Korotkin H.B."/>
            <person name="Matheny P.B."/>
            <person name="Slot J.C."/>
        </authorList>
    </citation>
    <scope>NUCLEOTIDE SEQUENCE [LARGE SCALE GENOMIC DNA]</scope>
    <source>
        <strain evidence="30 31">2629</strain>
    </source>
</reference>
<keyword evidence="12" id="KW-0378">Hydrolase</keyword>
<dbReference type="GO" id="GO:0004315">
    <property type="term" value="F:3-oxoacyl-[acyl-carrier-protein] synthase activity"/>
    <property type="evidence" value="ECO:0007669"/>
    <property type="project" value="UniProtKB-EC"/>
</dbReference>
<comment type="catalytic activity">
    <reaction evidence="24">
        <text>acetyl-CoA + n malonyl-CoA + 2n NADPH + 4n H(+) = a long-chain-acyl-CoA + n CoA + n CO2 + 2n NADP(+).</text>
        <dbReference type="EC" id="2.3.1.86"/>
    </reaction>
</comment>
<keyword evidence="22" id="KW-0511">Multifunctional enzyme</keyword>
<evidence type="ECO:0000313" key="30">
    <source>
        <dbReference type="EMBL" id="PPQ63848.1"/>
    </source>
</evidence>
<dbReference type="SUPFAM" id="SSF56214">
    <property type="entry name" value="4'-phosphopantetheinyl transferase"/>
    <property type="match status" value="1"/>
</dbReference>
<dbReference type="InterPro" id="IPR004568">
    <property type="entry name" value="Ppantetheine-prot_Trfase_dom"/>
</dbReference>
<dbReference type="InterPro" id="IPR016035">
    <property type="entry name" value="Acyl_Trfase/lysoPLipase"/>
</dbReference>
<dbReference type="InterPro" id="IPR008278">
    <property type="entry name" value="4-PPantetheinyl_Trfase_dom"/>
</dbReference>
<dbReference type="FunCoup" id="A0A409VAF1">
    <property type="interactions" value="24"/>
</dbReference>
<protein>
    <recommendedName>
        <fullName evidence="6">Fatty acid synthase subunit alpha</fullName>
        <ecNumber evidence="4">1.1.1.100</ecNumber>
        <ecNumber evidence="5">2.3.1.41</ecNumber>
        <ecNumber evidence="3">2.3.1.86</ecNumber>
    </recommendedName>
</protein>
<keyword evidence="15" id="KW-0521">NADP</keyword>
<evidence type="ECO:0000256" key="13">
    <source>
        <dbReference type="ARBA" id="ARBA00022832"/>
    </source>
</evidence>
<dbReference type="Gene3D" id="6.10.140.1410">
    <property type="match status" value="1"/>
</dbReference>
<dbReference type="Gene3D" id="3.10.129.10">
    <property type="entry name" value="Hotdog Thioesterase"/>
    <property type="match status" value="1"/>
</dbReference>
<dbReference type="CDD" id="cd00828">
    <property type="entry name" value="elong_cond_enzymes"/>
    <property type="match status" value="1"/>
</dbReference>
<dbReference type="EC" id="1.1.1.100" evidence="4"/>
<dbReference type="Gene3D" id="3.40.50.720">
    <property type="entry name" value="NAD(P)-binding Rossmann-like Domain"/>
    <property type="match status" value="1"/>
</dbReference>
<dbReference type="Gene3D" id="3.30.1120.100">
    <property type="match status" value="1"/>
</dbReference>
<dbReference type="GO" id="GO:0008897">
    <property type="term" value="F:holo-[acyl-carrier-protein] synthase activity"/>
    <property type="evidence" value="ECO:0007669"/>
    <property type="project" value="InterPro"/>
</dbReference>
<dbReference type="Pfam" id="PF17951">
    <property type="entry name" value="FAS_meander"/>
    <property type="match status" value="1"/>
</dbReference>
<dbReference type="EMBL" id="NHTK01006107">
    <property type="protein sequence ID" value="PPQ63848.1"/>
    <property type="molecule type" value="Genomic_DNA"/>
</dbReference>
<dbReference type="InterPro" id="IPR018201">
    <property type="entry name" value="Ketoacyl_synth_AS"/>
</dbReference>
<dbReference type="GO" id="GO:0005835">
    <property type="term" value="C:fatty acid synthase complex"/>
    <property type="evidence" value="ECO:0007669"/>
    <property type="project" value="InterPro"/>
</dbReference>
<sequence length="3951" mass="433088">MAVQNGNAVGHSIATRPLIISVGQIRLSIPVSTQTDEWIAAEVLKDEFIHIQSQSDSAEAIDNETEAEVNFTARFLTHIVDSIPKDTQSSSARTALLANVIKFFTSTYLASIDVHSLVAAYSTDIRKTVLSAYFHAIATLKSAGVTPPSQPESALLSAAVAGKASIYALFGGQGTNEVYFDELQNLYDIYKPFIATYLQTLVDEILTPLVEDEEDSTFYTFGLDVVAWLSGTAPRPSIPYLASVPVAFPLIGLTQLLQYLITCHVASLTPGELRSKIAGATGHSQGIVSAVVISASSTFDEFTENSRKAVKWLFYSGLRGQQAFPITAIEPTMVQDAIDGGEGNPTPMLSVAGLSHKELQPHIDVTNKHLAANAQIAISLYNGPKTHVITGPTKSLFGLVTRLRKIKAQSGLDQSKIPFSQRKPVFSVRFLTIGVPYHSAYLAEATEKVLEEDLEGVELWQATDLKIPVYNTDDGKILFRELRTVTDEIFSGTDLRDLKTSVTRSLCDQIFTLPIHWTKATAFPESATHAVDFGPGGLSGIGPLTARNFDGRGVRVVVIGEKGKGDAELFSSSVVKYEDWWSKKYAPGLVRTSDGELHLDTPFSRLLGKPPIMVAGMTPSTVKAGFVSAVLDAGYHIELAGGGHYNAAALRSKIAEIQQKIPAGVGITLNSLYINPRQFTFQFPLWQEMRKEGLPIEGFCVAAGIPTTEKAVEIIEGLKNAGIKHVSFKPGSVDGIRQVVNIAAANPDFPIILQWTGGRAGGHHSFEDFHQPILTTYRAIRQHSNISLVGGSGFGSAEDVWEYLTGDWSVERFGLQPMPFDGFLFASRVMVAKEAHTSPSVKDLIVAAAGVEDNAWEGTYTKPTGGILTVRSELGEPIHKVATRAVKLWKEFDDTVFKMPKEKRTVWLAERRDEIIEKLNKDFAKPWFGWKKDDTVAKDLSDMTYEETVLRMVRLMFVAHEKRWVDKSLRNLTGDWLRRVEERFAGVNGSGNKPSILQNFSSLDDPLPFITKFFQKYPLAAEQLLAAEDRAFFLAISQRPGQKPVPFIPVLDASFEVWFKKDSLWAAEDIEAVFDQDPQRVCILQGPVAAKWSMVKDEPVKDLLGNINKGLIQRLLERSYDGDASKVPSVAYLANHPASIPPVPGVVRKELASSVTYEITSEVPETSAWLETLAGPELGWLRALITSTTIVQGTSYIDNPLRRVLAPRRGQRVVVKSSGGAPVSVTVYGAARSHGEHIPSFKAVEIVFTAASKLIDLKIYEERQGSNISLSLQFEYKPSQGFAPIHEIATGRNERIKQFYWKLWYGDNEILPQIDIREKLVGPEVTIAAEDVEQFCAVVGNQGEQFKTARNTDVQAPMDFAIVTGWQAIMKSIFPSAIDGDLLKLVHLSNGFRMVDGAKPLQVGDVCKAEARIISVINANEGKTVKVKGYVYRRGEAVIEVVSAFLYRGRFTDYENTFETTEEPDYLVPLETDAAVGVLQSKEWFEWENASTPLVAGTSLIFRIQSQVSFKDRGIFKNVSVSGDIFIRNQLKVLVKVGSVSFQQDDSQGNPVLAYLQRHGTPQGLTTPLPNDGYSLSTPDVSTAYNAPLTNEPYSKVSGDFNPIHINPYFSDFASLPGTITHGLWSSAATRRYVETVVAKGCPERVVAYNVNFVGMVLPGDDLSVKLRHVGMRDGNIVVSVETVNGEGEKVLVGTAEVSQPTTVYVFTGQGSQEPGMGMDLYNNSPAARAVWDGADAHLRAVYGFSIVEIVKDNPKEKTIHFGGIKGQAIRQRYMDMSYDAMDKDGHVKTLPLFADIDVRTPKYTFSHPNGLLFATQFAQIALVVTEKAAFEDMRSKGLVQKDCAFAGHSLGEYSALASIADVLHISALVDVVFYRGITMQRAVERDSENRSNYAMCAVNPSRISPTFSDAALREVVDSIATITGALLEIVNYNVEGQQYVCAGELVALQTMTNVLNYLKVQKIDIAKLTETFTVEKVKEMLGDIIKSCYQKAQDQQKAEGYIKLERGFATIPLPGIDVPFHSRYLWAGVMPFRAYLSKKINPTHLNPDMLVGKYIPNLIAKPFEVSKDYAQIIYDQTSSPKLDKVLRRWSEDKWDAPQNRQQLAYIILVELLAYQFASPVRWIQTQDLLFTEFKFERLVELGPSPTLTGMATRTLKAKYETSDNSTSTTRSILCHSKNVKEIYYHYEDEPEAPAAEEAAAPTSAAAAAAPVAAAPVAVAAPSGPVASIEDAPIKPIDVLLVIVAQKLKKKVDEIPLSKTIKDLVGGKSTLQNEILGDLQQEFASAPEKGEELPLEELGAALPGTGSLGKYATGLVSRLVGGKMPGGFNASAIKSYLAMTWGLGPSRSDGVLLLGTTLEPPKRLGSEAEAKTWLDGVVAAYSQRSGISLSSAAAGGAAGGASGGAVMNSEEFLKFQSEQYKFAAQHVELYNRYLGRDTRAGELAFDQEKANSIALQAKLDSILREHGDAYVDGIQPRFDPLKARHFDSSWNWVRQDALLMYYDIIFGRLTTVDREITARCIALLNRADPDMLQYMQYNIDRCDPSKGETYKLAKEFGQQLIDNTREVIGKPPMYKDVTFPTAPFTEVTDKGEIKYTEVVRENVRKLEAYVQEMASGDTVAGAVNINKVQDDVLKLWTVVKSLPEISTEQKNRVKALYEGVVKSLATTAGAEPRSPHGAGTPRSRRSSSQFLRPQMTGVTPVTSVTQDKIPLLHLKRKVGNAWEYSSNLTGAYLDILHEIATSGTTFKDKNALLTGVGKGSIGVEVVKGLLAGGAHVVITTSSYNRKTVEYYQSIFQSFGSRGSALTVVPFNQASKQDVEALVDYIYANLGLDLDYILPFAGIPENGREIDGLDDRSELAHRMMLVNLLRILGAVKNKKASRQFVTRPTQVILPLSPNHGLFGNDGLYSESKISLETLFQRWASESWGEYLCLAGAVIGWTRGTGLMAPTNIVAHELESYGVRTFSAKEMAFNILGLMHPLLFSITQVEPIWADLNGGMDRLPDLAEITGRIRTKLHAKADLRRAIARDNSADYKVIHGVEAERMLQTIDVLPRANFRFDFPALESSESLNDLAHLRGLIDLDKVVVITGFAEVGPWGSSRTRWEMEARGEFTIEGCIEMAWIMGYIKHFDGRLKDGSLYVGWVDSKSNEPVDDKDVKGKYEKEILQHAGVRLIEPELFRGYDPNKKVFNQEVELIHDLEPIEVSDSEAQKFKLQHGDKCDIWAGEGGQWFAKFKKGACVFVPKAFKFSRTVAGQIPTGWDAGRYGIPDDIIAQTDRATLWALVCTAEALNASGITDPYELYKHMHPSDVGTSIGAGMGGVTSMAKMFKDRRDEKEVQNDILQETFINTTAGWINLLLLSSSGPVKIPVGACATALQSLEIAADTILSGKAKVMIAGGFDDISEEGSYEFANMKATSNAETEFAMGREPTEMSRPATTSRAGFMESQGTGVHIVMSARTAIELGAPIRGILAFTSTSTDKAGRSVPAPGRGALTVAREVSAKHPLQILDVKYRSRQLAFRRTQIAQWLAHEQAQLQEELEYNKSQGETVAEDYVASRIADLEQEAHRQEKDALGMYGMLEGYDPRIAPLRRALAVWGLTADDIGVLSIHGTSTAANEDNETRIWNDIFTTISRTPGNAVPIIAQKSLLGHAKGGAAAWQMAGLLQTVHTGIIPGNRNSDNIDSHFQDRLFLMFPSKTIHTDGIRAGVMSSFGFGQVGGTAMVIHPRYLLGALEPSVYQTYKSSNRLRALQSYKAMSDMMIKNSLVKIKDHPPYIGDMEGKVLLNSMARATFDPKTREYTFKGKLASAPVVDTSNVKAVSEVLASNALRTDSPIGVGVDQELISAVPSHNPTFVARNFTDAEIAYCQSQPSPPSSFAARWAGKEAVFKSLGVKSKGAAAAMKEIEILNDENGVPSVLLHGEAKAKADEKGVSKILISLSHSETVAIAFAQASS</sequence>
<dbReference type="InterPro" id="IPR014031">
    <property type="entry name" value="Ketoacyl_synth_C"/>
</dbReference>
<evidence type="ECO:0000256" key="4">
    <source>
        <dbReference type="ARBA" id="ARBA00012948"/>
    </source>
</evidence>
<dbReference type="FunFam" id="1.20.930.70:FF:000001">
    <property type="entry name" value="Fatty acid synthase beta subunit dehydratase"/>
    <property type="match status" value="1"/>
</dbReference>
<dbReference type="InterPro" id="IPR014030">
    <property type="entry name" value="Ketoacyl_synth_N"/>
</dbReference>
<dbReference type="InterPro" id="IPR050830">
    <property type="entry name" value="Fungal_FAS"/>
</dbReference>
<dbReference type="InterPro" id="IPR029069">
    <property type="entry name" value="HotDog_dom_sf"/>
</dbReference>
<dbReference type="Gene3D" id="3.90.25.70">
    <property type="match status" value="1"/>
</dbReference>
<dbReference type="Pfam" id="PF16073">
    <property type="entry name" value="SAT"/>
    <property type="match status" value="1"/>
</dbReference>
<evidence type="ECO:0000256" key="15">
    <source>
        <dbReference type="ARBA" id="ARBA00022857"/>
    </source>
</evidence>
<comment type="catalytic activity">
    <reaction evidence="26">
        <text>a fatty acyl-[ACP] + malonyl-[ACP] + H(+) = a 3-oxoacyl-[ACP] + holo-[ACP] + CO2</text>
        <dbReference type="Rhea" id="RHEA:22836"/>
        <dbReference type="Rhea" id="RHEA-COMP:9623"/>
        <dbReference type="Rhea" id="RHEA-COMP:9685"/>
        <dbReference type="Rhea" id="RHEA-COMP:9916"/>
        <dbReference type="Rhea" id="RHEA-COMP:14125"/>
        <dbReference type="ChEBI" id="CHEBI:15378"/>
        <dbReference type="ChEBI" id="CHEBI:16526"/>
        <dbReference type="ChEBI" id="CHEBI:64479"/>
        <dbReference type="ChEBI" id="CHEBI:78449"/>
        <dbReference type="ChEBI" id="CHEBI:78776"/>
        <dbReference type="ChEBI" id="CHEBI:138651"/>
        <dbReference type="EC" id="2.3.1.41"/>
    </reaction>
</comment>
<dbReference type="InterPro" id="IPR041550">
    <property type="entry name" value="FASI_helical"/>
</dbReference>
<dbReference type="CDD" id="cd03447">
    <property type="entry name" value="FAS_MaoC"/>
    <property type="match status" value="1"/>
</dbReference>
<evidence type="ECO:0000256" key="26">
    <source>
        <dbReference type="ARBA" id="ARBA00049541"/>
    </source>
</evidence>
<keyword evidence="9" id="KW-0597">Phosphoprotein</keyword>
<keyword evidence="14" id="KW-0460">Magnesium</keyword>
<dbReference type="InterPro" id="IPR020841">
    <property type="entry name" value="PKS_Beta-ketoAc_synthase_dom"/>
</dbReference>
<dbReference type="PRINTS" id="PR01483">
    <property type="entry name" value="FASYNTHASE"/>
</dbReference>
<comment type="similarity">
    <text evidence="2">Belongs to the thiolase-like superfamily. Fungal fatty acid synthetase subunit alpha family.</text>
</comment>
<dbReference type="InterPro" id="IPR002347">
    <property type="entry name" value="SDR_fam"/>
</dbReference>
<evidence type="ECO:0000256" key="12">
    <source>
        <dbReference type="ARBA" id="ARBA00022801"/>
    </source>
</evidence>
<evidence type="ECO:0000256" key="2">
    <source>
        <dbReference type="ARBA" id="ARBA00007485"/>
    </source>
</evidence>
<dbReference type="SUPFAM" id="SSF53901">
    <property type="entry name" value="Thiolase-like"/>
    <property type="match status" value="2"/>
</dbReference>
<dbReference type="GO" id="GO:0006635">
    <property type="term" value="P:fatty acid beta-oxidation"/>
    <property type="evidence" value="ECO:0007669"/>
    <property type="project" value="UniProtKB-UniPathway"/>
</dbReference>
<dbReference type="InterPro" id="IPR014043">
    <property type="entry name" value="Acyl_transferase_dom"/>
</dbReference>
<feature type="domain" description="Ketosynthase family 3 (KS3)" evidence="29">
    <location>
        <begin position="3189"/>
        <end position="3723"/>
    </location>
</feature>
<dbReference type="OrthoDB" id="4251012at2759"/>
<dbReference type="InterPro" id="IPR009081">
    <property type="entry name" value="PP-bd_ACP"/>
</dbReference>
<evidence type="ECO:0000256" key="19">
    <source>
        <dbReference type="ARBA" id="ARBA00023098"/>
    </source>
</evidence>
<evidence type="ECO:0000256" key="9">
    <source>
        <dbReference type="ARBA" id="ARBA00022553"/>
    </source>
</evidence>
<dbReference type="SUPFAM" id="SSF54637">
    <property type="entry name" value="Thioesterase/thiol ester dehydrase-isomerase"/>
    <property type="match status" value="2"/>
</dbReference>
<dbReference type="SUPFAM" id="SSF52151">
    <property type="entry name" value="FabD/lysophospholipase-like"/>
    <property type="match status" value="2"/>
</dbReference>
<dbReference type="Pfam" id="PF17828">
    <property type="entry name" value="FAS_N"/>
    <property type="match status" value="1"/>
</dbReference>
<keyword evidence="8" id="KW-0444">Lipid biosynthesis</keyword>
<dbReference type="PROSITE" id="PS00606">
    <property type="entry name" value="KS3_1"/>
    <property type="match status" value="1"/>
</dbReference>
<dbReference type="InterPro" id="IPR016039">
    <property type="entry name" value="Thiolase-like"/>
</dbReference>
<feature type="region of interest" description="Disordered" evidence="27">
    <location>
        <begin position="2667"/>
        <end position="2692"/>
    </location>
</feature>
<dbReference type="HAMAP" id="MF_00101">
    <property type="entry name" value="AcpS"/>
    <property type="match status" value="1"/>
</dbReference>
<dbReference type="FunFam" id="3.30.70.3330:FF:000001">
    <property type="entry name" value="Fatty acid synthase subunit beta dehydratase"/>
    <property type="match status" value="1"/>
</dbReference>
<dbReference type="InterPro" id="IPR047224">
    <property type="entry name" value="FAS_alpha_su_C"/>
</dbReference>
<evidence type="ECO:0000256" key="8">
    <source>
        <dbReference type="ARBA" id="ARBA00022516"/>
    </source>
</evidence>
<evidence type="ECO:0000256" key="5">
    <source>
        <dbReference type="ARBA" id="ARBA00013191"/>
    </source>
</evidence>
<dbReference type="Gene3D" id="1.20.1050.120">
    <property type="match status" value="1"/>
</dbReference>
<keyword evidence="11" id="KW-0479">Metal-binding</keyword>
<dbReference type="PROSITE" id="PS50075">
    <property type="entry name" value="CARRIER"/>
    <property type="match status" value="1"/>
</dbReference>
<dbReference type="InterPro" id="IPR001227">
    <property type="entry name" value="Ac_transferase_dom_sf"/>
</dbReference>
<dbReference type="InterPro" id="IPR003965">
    <property type="entry name" value="Fatty_acid_synthase"/>
</dbReference>
<dbReference type="GO" id="GO:0000287">
    <property type="term" value="F:magnesium ion binding"/>
    <property type="evidence" value="ECO:0007669"/>
    <property type="project" value="InterPro"/>
</dbReference>
<dbReference type="STRING" id="181874.A0A409VAF1"/>
<keyword evidence="31" id="KW-1185">Reference proteome</keyword>
<dbReference type="Pfam" id="PF18325">
    <property type="entry name" value="Fas_alpha_ACP"/>
    <property type="match status" value="1"/>
</dbReference>
<dbReference type="FunFam" id="3.20.20.70:FF:000078">
    <property type="entry name" value="Fatty acid synthase beta subunit dehydratase"/>
    <property type="match status" value="1"/>
</dbReference>
<dbReference type="InterPro" id="IPR013565">
    <property type="entry name" value="Fas1/AflB-like_central"/>
</dbReference>
<dbReference type="InterPro" id="IPR041099">
    <property type="entry name" value="FAS1_N"/>
</dbReference>
<evidence type="ECO:0000256" key="27">
    <source>
        <dbReference type="SAM" id="MobiDB-lite"/>
    </source>
</evidence>
<dbReference type="GO" id="GO:0004300">
    <property type="term" value="F:enoyl-CoA hydratase activity"/>
    <property type="evidence" value="ECO:0007669"/>
    <property type="project" value="UniProtKB-ARBA"/>
</dbReference>
<keyword evidence="19" id="KW-0443">Lipid metabolism</keyword>
<dbReference type="GO" id="GO:0004316">
    <property type="term" value="F:3-oxoacyl-[acyl-carrier-protein] reductase (NADPH) activity"/>
    <property type="evidence" value="ECO:0007669"/>
    <property type="project" value="UniProtKB-EC"/>
</dbReference>
<dbReference type="InterPro" id="IPR002539">
    <property type="entry name" value="MaoC-like_dom"/>
</dbReference>
<dbReference type="Pfam" id="PF00698">
    <property type="entry name" value="Acyl_transf_1"/>
    <property type="match status" value="1"/>
</dbReference>
<dbReference type="InterPro" id="IPR013785">
    <property type="entry name" value="Aldolase_TIM"/>
</dbReference>
<dbReference type="Pfam" id="PF01648">
    <property type="entry name" value="ACPS"/>
    <property type="match status" value="1"/>
</dbReference>
<dbReference type="InterPro" id="IPR040883">
    <property type="entry name" value="FAS_meander"/>
</dbReference>
<dbReference type="PROSITE" id="PS52004">
    <property type="entry name" value="KS3_2"/>
    <property type="match status" value="1"/>
</dbReference>
<dbReference type="SMART" id="SM00827">
    <property type="entry name" value="PKS_AT"/>
    <property type="match status" value="1"/>
</dbReference>
<dbReference type="CDD" id="cd08950">
    <property type="entry name" value="KR_fFAS_SDR_c_like"/>
    <property type="match status" value="1"/>
</dbReference>
<dbReference type="Pfam" id="PF22235">
    <property type="entry name" value="FAS1_thioest_ins"/>
    <property type="match status" value="1"/>
</dbReference>
<evidence type="ECO:0000259" key="28">
    <source>
        <dbReference type="PROSITE" id="PS50075"/>
    </source>
</evidence>
<dbReference type="GO" id="GO:0004318">
    <property type="term" value="F:enoyl-[acyl-carrier-protein] reductase (NADH) activity"/>
    <property type="evidence" value="ECO:0007669"/>
    <property type="project" value="InterPro"/>
</dbReference>
<dbReference type="Gene3D" id="6.20.240.10">
    <property type="match status" value="1"/>
</dbReference>
<evidence type="ECO:0000256" key="23">
    <source>
        <dbReference type="ARBA" id="ARBA00033756"/>
    </source>
</evidence>
<dbReference type="FunFam" id="3.90.470.20:FF:000005">
    <property type="entry name" value="Fatty acid synthase alpha subunit FasA"/>
    <property type="match status" value="1"/>
</dbReference>
<dbReference type="InterPro" id="IPR040899">
    <property type="entry name" value="Fas_alpha_ACP"/>
</dbReference>
<keyword evidence="21" id="KW-0456">Lyase</keyword>
<dbReference type="Gene3D" id="6.10.140.1400">
    <property type="match status" value="1"/>
</dbReference>
<dbReference type="Gene3D" id="6.10.250.1930">
    <property type="match status" value="1"/>
</dbReference>
<dbReference type="EC" id="2.3.1.86" evidence="3"/>
<dbReference type="GO" id="GO:0016787">
    <property type="term" value="F:hydrolase activity"/>
    <property type="evidence" value="ECO:0007669"/>
    <property type="project" value="UniProtKB-KW"/>
</dbReference>
<dbReference type="SUPFAM" id="SSF51735">
    <property type="entry name" value="NAD(P)-binding Rossmann-fold domains"/>
    <property type="match status" value="1"/>
</dbReference>
<evidence type="ECO:0000256" key="11">
    <source>
        <dbReference type="ARBA" id="ARBA00022723"/>
    </source>
</evidence>
<keyword evidence="7" id="KW-0596">Phosphopantetheine</keyword>
<dbReference type="FunFam" id="3.30.70.2490:FF:000001">
    <property type="entry name" value="Fatty acid synthase subunit alpha"/>
    <property type="match status" value="1"/>
</dbReference>
<evidence type="ECO:0000256" key="20">
    <source>
        <dbReference type="ARBA" id="ARBA00023160"/>
    </source>
</evidence>
<dbReference type="FunFam" id="3.30.1120.100:FF:000001">
    <property type="entry name" value="Fatty acid synthase beta subunit dehydratase"/>
    <property type="match status" value="1"/>
</dbReference>
<evidence type="ECO:0000256" key="6">
    <source>
        <dbReference type="ARBA" id="ARBA00014008"/>
    </source>
</evidence>
<accession>A0A409VAF1</accession>
<organism evidence="30 31">
    <name type="scientific">Panaeolus cyanescens</name>
    <dbReference type="NCBI Taxonomy" id="181874"/>
    <lineage>
        <taxon>Eukaryota</taxon>
        <taxon>Fungi</taxon>
        <taxon>Dikarya</taxon>
        <taxon>Basidiomycota</taxon>
        <taxon>Agaricomycotina</taxon>
        <taxon>Agaricomycetes</taxon>
        <taxon>Agaricomycetidae</taxon>
        <taxon>Agaricales</taxon>
        <taxon>Agaricineae</taxon>
        <taxon>Galeropsidaceae</taxon>
        <taxon>Panaeolus</taxon>
    </lineage>
</organism>
<dbReference type="Gene3D" id="1.20.930.70">
    <property type="match status" value="1"/>
</dbReference>
<dbReference type="SUPFAM" id="SSF51412">
    <property type="entry name" value="Inosine monophosphate dehydrogenase (IMPDH)"/>
    <property type="match status" value="1"/>
</dbReference>
<comment type="subunit">
    <text evidence="23">[Alpha(6)beta(6)] hexamers of two multifunctional subunits (alpha and beta).</text>
</comment>
<dbReference type="FunFam" id="3.40.366.10:FF:000006">
    <property type="entry name" value="Fatty acid synthase beta subunit dehydratase"/>
    <property type="match status" value="1"/>
</dbReference>
<dbReference type="GO" id="GO:0004321">
    <property type="term" value="F:fatty-acyl-CoA synthase activity"/>
    <property type="evidence" value="ECO:0007669"/>
    <property type="project" value="UniProtKB-EC"/>
</dbReference>
<dbReference type="UniPathway" id="UPA00659"/>
<evidence type="ECO:0000313" key="31">
    <source>
        <dbReference type="Proteomes" id="UP000284842"/>
    </source>
</evidence>
<evidence type="ECO:0000256" key="17">
    <source>
        <dbReference type="ARBA" id="ARBA00023026"/>
    </source>
</evidence>
<gene>
    <name evidence="30" type="ORF">CVT24_009061</name>
</gene>
<evidence type="ECO:0000256" key="7">
    <source>
        <dbReference type="ARBA" id="ARBA00022450"/>
    </source>
</evidence>
<dbReference type="PANTHER" id="PTHR10982:SF21">
    <property type="entry name" value="FATTY ACID SYNTHASE SUBUNIT BETA"/>
    <property type="match status" value="1"/>
</dbReference>
<keyword evidence="17" id="KW-0843">Virulence</keyword>
<feature type="domain" description="Carrier" evidence="28">
    <location>
        <begin position="2231"/>
        <end position="2316"/>
    </location>
</feature>
<dbReference type="FunFam" id="3.40.366.10:FF:000003">
    <property type="entry name" value="Fatty acid synthase subunit beta dehydratase"/>
    <property type="match status" value="1"/>
</dbReference>
<dbReference type="EC" id="2.3.1.41" evidence="5"/>
<comment type="catalytic activity">
    <reaction evidence="25">
        <text>a (3R)-hydroxyacyl-[ACP] + NADP(+) = a 3-oxoacyl-[ACP] + NADPH + H(+)</text>
        <dbReference type="Rhea" id="RHEA:17397"/>
        <dbReference type="Rhea" id="RHEA-COMP:9916"/>
        <dbReference type="Rhea" id="RHEA-COMP:9945"/>
        <dbReference type="ChEBI" id="CHEBI:15378"/>
        <dbReference type="ChEBI" id="CHEBI:57783"/>
        <dbReference type="ChEBI" id="CHEBI:58349"/>
        <dbReference type="ChEBI" id="CHEBI:78776"/>
        <dbReference type="ChEBI" id="CHEBI:78827"/>
        <dbReference type="EC" id="1.1.1.100"/>
    </reaction>
</comment>
<dbReference type="InterPro" id="IPR036291">
    <property type="entry name" value="NAD(P)-bd_dom_sf"/>
</dbReference>
<evidence type="ECO:0000256" key="14">
    <source>
        <dbReference type="ARBA" id="ARBA00022842"/>
    </source>
</evidence>
<evidence type="ECO:0000256" key="25">
    <source>
        <dbReference type="ARBA" id="ARBA00048508"/>
    </source>
</evidence>
<keyword evidence="10" id="KW-0808">Transferase</keyword>
<dbReference type="InterPro" id="IPR037143">
    <property type="entry name" value="4-PPantetheinyl_Trfase_dom_sf"/>
</dbReference>
<evidence type="ECO:0000256" key="18">
    <source>
        <dbReference type="ARBA" id="ARBA00023027"/>
    </source>
</evidence>
<evidence type="ECO:0000256" key="16">
    <source>
        <dbReference type="ARBA" id="ARBA00023002"/>
    </source>
</evidence>
<comment type="caution">
    <text evidence="30">The sequence shown here is derived from an EMBL/GenBank/DDBJ whole genome shotgun (WGS) entry which is preliminary data.</text>
</comment>
<proteinExistence type="inferred from homology"/>
<dbReference type="Pfam" id="PF00109">
    <property type="entry name" value="ketoacyl-synt"/>
    <property type="match status" value="1"/>
</dbReference>
<evidence type="ECO:0000256" key="1">
    <source>
        <dbReference type="ARBA" id="ARBA00005005"/>
    </source>
</evidence>
<keyword evidence="16" id="KW-0560">Oxidoreductase</keyword>
<dbReference type="InterPro" id="IPR032088">
    <property type="entry name" value="SAT"/>
</dbReference>
<dbReference type="InterPro" id="IPR002582">
    <property type="entry name" value="ACPS"/>
</dbReference>
<dbReference type="InterPro" id="IPR054357">
    <property type="entry name" value="MFE-2_N"/>
</dbReference>
<dbReference type="NCBIfam" id="TIGR00556">
    <property type="entry name" value="pantethn_trn"/>
    <property type="match status" value="1"/>
</dbReference>
<dbReference type="Pfam" id="PF08354">
    <property type="entry name" value="Fas1-AflB-like_hel"/>
    <property type="match status" value="1"/>
</dbReference>
<dbReference type="Pfam" id="PF02801">
    <property type="entry name" value="Ketoacyl-synt_C"/>
    <property type="match status" value="1"/>
</dbReference>
<dbReference type="Gene3D" id="3.40.366.10">
    <property type="entry name" value="Malonyl-Coenzyme A Acyl Carrier Protein, domain 2"/>
    <property type="match status" value="3"/>
</dbReference>
<dbReference type="Gene3D" id="3.40.47.10">
    <property type="match status" value="1"/>
</dbReference>
<evidence type="ECO:0000256" key="24">
    <source>
        <dbReference type="ARBA" id="ARBA00048237"/>
    </source>
</evidence>
<dbReference type="Gene3D" id="3.30.70.3330">
    <property type="match status" value="1"/>
</dbReference>
<dbReference type="GO" id="GO:0006633">
    <property type="term" value="P:fatty acid biosynthetic process"/>
    <property type="evidence" value="ECO:0007669"/>
    <property type="project" value="UniProtKB-KW"/>
</dbReference>
<dbReference type="Pfam" id="PF01575">
    <property type="entry name" value="MaoC_dehydratas"/>
    <property type="match status" value="1"/>
</dbReference>
<dbReference type="GO" id="GO:0004312">
    <property type="term" value="F:fatty acid synthase activity"/>
    <property type="evidence" value="ECO:0007669"/>
    <property type="project" value="InterPro"/>
</dbReference>
<evidence type="ECO:0000259" key="29">
    <source>
        <dbReference type="PROSITE" id="PS52004"/>
    </source>
</evidence>
<evidence type="ECO:0000256" key="10">
    <source>
        <dbReference type="ARBA" id="ARBA00022679"/>
    </source>
</evidence>
<keyword evidence="20" id="KW-0275">Fatty acid biosynthesis</keyword>
<evidence type="ECO:0000256" key="22">
    <source>
        <dbReference type="ARBA" id="ARBA00023268"/>
    </source>
</evidence>
<keyword evidence="13" id="KW-0276">Fatty acid metabolism</keyword>
<dbReference type="Gene3D" id="2.40.128.700">
    <property type="match status" value="1"/>
</dbReference>
<comment type="pathway">
    <text evidence="1">Lipid metabolism; fatty acid beta-oxidation.</text>
</comment>
<dbReference type="Pfam" id="PF18314">
    <property type="entry name" value="FAS_I_H"/>
    <property type="match status" value="1"/>
</dbReference>
<evidence type="ECO:0000256" key="21">
    <source>
        <dbReference type="ARBA" id="ARBA00023239"/>
    </source>
</evidence>
<dbReference type="Gene3D" id="3.90.470.20">
    <property type="entry name" value="4'-phosphopantetheinyl transferase domain"/>
    <property type="match status" value="1"/>
</dbReference>
<dbReference type="Pfam" id="PF22622">
    <property type="entry name" value="MFE-2_hydrat-2_N"/>
    <property type="match status" value="1"/>
</dbReference>
<dbReference type="InParanoid" id="A0A409VAF1"/>
<evidence type="ECO:0000256" key="3">
    <source>
        <dbReference type="ARBA" id="ARBA00012878"/>
    </source>
</evidence>
<dbReference type="Pfam" id="PF00106">
    <property type="entry name" value="adh_short"/>
    <property type="match status" value="1"/>
</dbReference>